<dbReference type="EMBL" id="JAUDZG010000006">
    <property type="protein sequence ID" value="KAK3302910.1"/>
    <property type="molecule type" value="Genomic_DNA"/>
</dbReference>
<dbReference type="AlphaFoldDB" id="A0AAJ0GNC9"/>
<feature type="region of interest" description="Disordered" evidence="1">
    <location>
        <begin position="560"/>
        <end position="611"/>
    </location>
</feature>
<evidence type="ECO:0000256" key="1">
    <source>
        <dbReference type="SAM" id="MobiDB-lite"/>
    </source>
</evidence>
<dbReference type="PANTHER" id="PTHR40788:SF2">
    <property type="entry name" value="CLR5 DOMAIN-CONTAINING PROTEIN"/>
    <property type="match status" value="1"/>
</dbReference>
<dbReference type="GeneID" id="87889336"/>
<accession>A0AAJ0GNC9</accession>
<feature type="compositionally biased region" description="Polar residues" evidence="1">
    <location>
        <begin position="583"/>
        <end position="592"/>
    </location>
</feature>
<organism evidence="2 3">
    <name type="scientific">Chaetomium strumarium</name>
    <dbReference type="NCBI Taxonomy" id="1170767"/>
    <lineage>
        <taxon>Eukaryota</taxon>
        <taxon>Fungi</taxon>
        <taxon>Dikarya</taxon>
        <taxon>Ascomycota</taxon>
        <taxon>Pezizomycotina</taxon>
        <taxon>Sordariomycetes</taxon>
        <taxon>Sordariomycetidae</taxon>
        <taxon>Sordariales</taxon>
        <taxon>Chaetomiaceae</taxon>
        <taxon>Chaetomium</taxon>
    </lineage>
</organism>
<name>A0AAJ0GNC9_9PEZI</name>
<sequence>MRSRNDHRFNFFGPEAEAFQDVDALPDTSTGILPGFPTPPTMAPEKVRQLCKERSTSIFASHNRLRNILDRHEPNIHKRWTKKTKHQRLQILLDGWPNMPPMHRPDFAAFRIESQDQRESGTKRRDHFVWPYINQKDLLKPKTLLLTLKSRGRHQPCDFAAADGDAMHLGRVTKAMMPVFLNCYVVTLNGMTCPEEYGKLIAWDDHKDAFEWFMTRKQFMPGEALDILEVQDRLMKFLVHCCEQVLRDIPPEELLADKYPVQPEPTLRSGVEPVGGFESLAIMAEEAPYRPPGRLDFERIESLLSAQDPGDFSDQLVTGKEHRHEILKDTNGKPHPVLQTLNIGVFWERFVGNVLLRSHIELEVFAELWHQVEGLKRLQVKYEARTSPLQDLPEEYLAAILRLRYFLNQLAKEWLNDLKTTVVASPPMRRFFLERLLRAEPRARELVSDYVAGRIGDLSILCECLRQLYIYQPWVNGYENANKRFFYPTEKRRTKETAEAHLDAFWEKFDKCLHAQAGNLSMSALWKLLSQRREVEETLLCPQDDAVYRPLSTLWFELDSSPPAGKTPSAAAQPKTKVKKRGTQANASSATDPKTADEQQQQEDAARNLNLQQDQKPTFVVDSRALKVFRTLFFHPAMTSTAGEVSWNDFLHAMTSTGFRVEKLYGSVWHFQPSQLDVQRSIQFHEPHPVGKIPFTMARRIGRRLARAYGWCGGMLNLKEK</sequence>
<protein>
    <submittedName>
        <fullName evidence="2">Uncharacterized protein</fullName>
    </submittedName>
</protein>
<reference evidence="2" key="2">
    <citation type="submission" date="2023-06" db="EMBL/GenBank/DDBJ databases">
        <authorList>
            <consortium name="Lawrence Berkeley National Laboratory"/>
            <person name="Mondo S.J."/>
            <person name="Hensen N."/>
            <person name="Bonometti L."/>
            <person name="Westerberg I."/>
            <person name="Brannstrom I.O."/>
            <person name="Guillou S."/>
            <person name="Cros-Aarteil S."/>
            <person name="Calhoun S."/>
            <person name="Haridas S."/>
            <person name="Kuo A."/>
            <person name="Pangilinan J."/>
            <person name="Riley R."/>
            <person name="Labutti K."/>
            <person name="Andreopoulos B."/>
            <person name="Lipzen A."/>
            <person name="Chen C."/>
            <person name="Yanf M."/>
            <person name="Daum C."/>
            <person name="Ng V."/>
            <person name="Clum A."/>
            <person name="Steindorff A."/>
            <person name="Ohm R."/>
            <person name="Martin F."/>
            <person name="Silar P."/>
            <person name="Natvig D."/>
            <person name="Lalanne C."/>
            <person name="Gautier V."/>
            <person name="Ament-Velasquez S.L."/>
            <person name="Kruys A."/>
            <person name="Hutchinson M.I."/>
            <person name="Powell A.J."/>
            <person name="Barry K."/>
            <person name="Miller A.N."/>
            <person name="Grigoriev I.V."/>
            <person name="Debuchy R."/>
            <person name="Gladieux P."/>
            <person name="Thoren M.H."/>
            <person name="Johannesson H."/>
        </authorList>
    </citation>
    <scope>NUCLEOTIDE SEQUENCE</scope>
    <source>
        <strain evidence="2">CBS 333.67</strain>
    </source>
</reference>
<evidence type="ECO:0000313" key="2">
    <source>
        <dbReference type="EMBL" id="KAK3302910.1"/>
    </source>
</evidence>
<dbReference type="PANTHER" id="PTHR40788">
    <property type="entry name" value="CLR5 DOMAIN-CONTAINING PROTEIN-RELATED"/>
    <property type="match status" value="1"/>
</dbReference>
<dbReference type="Proteomes" id="UP001273166">
    <property type="component" value="Unassembled WGS sequence"/>
</dbReference>
<evidence type="ECO:0000313" key="3">
    <source>
        <dbReference type="Proteomes" id="UP001273166"/>
    </source>
</evidence>
<proteinExistence type="predicted"/>
<dbReference type="RefSeq" id="XP_062718690.1">
    <property type="nucleotide sequence ID" value="XM_062870507.1"/>
</dbReference>
<reference evidence="2" key="1">
    <citation type="journal article" date="2023" name="Mol. Phylogenet. Evol.">
        <title>Genome-scale phylogeny and comparative genomics of the fungal order Sordariales.</title>
        <authorList>
            <person name="Hensen N."/>
            <person name="Bonometti L."/>
            <person name="Westerberg I."/>
            <person name="Brannstrom I.O."/>
            <person name="Guillou S."/>
            <person name="Cros-Aarteil S."/>
            <person name="Calhoun S."/>
            <person name="Haridas S."/>
            <person name="Kuo A."/>
            <person name="Mondo S."/>
            <person name="Pangilinan J."/>
            <person name="Riley R."/>
            <person name="LaButti K."/>
            <person name="Andreopoulos B."/>
            <person name="Lipzen A."/>
            <person name="Chen C."/>
            <person name="Yan M."/>
            <person name="Daum C."/>
            <person name="Ng V."/>
            <person name="Clum A."/>
            <person name="Steindorff A."/>
            <person name="Ohm R.A."/>
            <person name="Martin F."/>
            <person name="Silar P."/>
            <person name="Natvig D.O."/>
            <person name="Lalanne C."/>
            <person name="Gautier V."/>
            <person name="Ament-Velasquez S.L."/>
            <person name="Kruys A."/>
            <person name="Hutchinson M.I."/>
            <person name="Powell A.J."/>
            <person name="Barry K."/>
            <person name="Miller A.N."/>
            <person name="Grigoriev I.V."/>
            <person name="Debuchy R."/>
            <person name="Gladieux P."/>
            <person name="Hiltunen Thoren M."/>
            <person name="Johannesson H."/>
        </authorList>
    </citation>
    <scope>NUCLEOTIDE SEQUENCE</scope>
    <source>
        <strain evidence="2">CBS 333.67</strain>
    </source>
</reference>
<comment type="caution">
    <text evidence="2">The sequence shown here is derived from an EMBL/GenBank/DDBJ whole genome shotgun (WGS) entry which is preliminary data.</text>
</comment>
<keyword evidence="3" id="KW-1185">Reference proteome</keyword>
<gene>
    <name evidence="2" type="ORF">B0T15DRAFT_559376</name>
</gene>